<evidence type="ECO:0000256" key="1">
    <source>
        <dbReference type="SAM" id="MobiDB-lite"/>
    </source>
</evidence>
<gene>
    <name evidence="2" type="ORF">GL4_1451</name>
</gene>
<evidence type="ECO:0000313" key="3">
    <source>
        <dbReference type="Proteomes" id="UP000031643"/>
    </source>
</evidence>
<dbReference type="EMBL" id="AP014648">
    <property type="protein sequence ID" value="BAQ16907.1"/>
    <property type="molecule type" value="Genomic_DNA"/>
</dbReference>
<accession>A0A0A8K320</accession>
<dbReference type="AlphaFoldDB" id="A0A0A8K320"/>
<sequence>MVDRTTKPHVPLENPNDVEHRRQLAQRANASFPKDGSEGMRAPLRLFPVTVADLSTDVYAPSLWAESLVFVSDGSAGQKLRYSDGNTWIILG</sequence>
<dbReference type="STRING" id="1384459.GL4_1451"/>
<feature type="region of interest" description="Disordered" evidence="1">
    <location>
        <begin position="1"/>
        <end position="37"/>
    </location>
</feature>
<dbReference type="Proteomes" id="UP000031643">
    <property type="component" value="Chromosome"/>
</dbReference>
<dbReference type="HOGENOM" id="CLU_2409834_0_0_5"/>
<keyword evidence="3" id="KW-1185">Reference proteome</keyword>
<proteinExistence type="predicted"/>
<evidence type="ECO:0000313" key="2">
    <source>
        <dbReference type="EMBL" id="BAQ16907.1"/>
    </source>
</evidence>
<name>A0A0A8K320_9HYPH</name>
<protein>
    <submittedName>
        <fullName evidence="2">Uncharacterized protein</fullName>
    </submittedName>
</protein>
<reference evidence="2 3" key="1">
    <citation type="submission" date="2014-09" db="EMBL/GenBank/DDBJ databases">
        <title>Genome sequencing of Methyloceanibacter caenitepidi Gela4.</title>
        <authorList>
            <person name="Takeuchi M."/>
            <person name="Susumu S."/>
            <person name="Kamagata Y."/>
            <person name="Oshima K."/>
            <person name="Hattori M."/>
            <person name="Iwasaki W."/>
        </authorList>
    </citation>
    <scope>NUCLEOTIDE SEQUENCE [LARGE SCALE GENOMIC DNA]</scope>
    <source>
        <strain evidence="2 3">Gela4</strain>
    </source>
</reference>
<dbReference type="RefSeq" id="WP_045366045.1">
    <property type="nucleotide sequence ID" value="NZ_AP014648.1"/>
</dbReference>
<dbReference type="KEGG" id="mcg:GL4_1451"/>
<organism evidence="2 3">
    <name type="scientific">Methyloceanibacter caenitepidi</name>
    <dbReference type="NCBI Taxonomy" id="1384459"/>
    <lineage>
        <taxon>Bacteria</taxon>
        <taxon>Pseudomonadati</taxon>
        <taxon>Pseudomonadota</taxon>
        <taxon>Alphaproteobacteria</taxon>
        <taxon>Hyphomicrobiales</taxon>
        <taxon>Hyphomicrobiaceae</taxon>
        <taxon>Methyloceanibacter</taxon>
    </lineage>
</organism>